<dbReference type="Proteomes" id="UP000605846">
    <property type="component" value="Unassembled WGS sequence"/>
</dbReference>
<feature type="transmembrane region" description="Helical" evidence="7">
    <location>
        <begin position="176"/>
        <end position="195"/>
    </location>
</feature>
<comment type="caution">
    <text evidence="8">The sequence shown here is derived from an EMBL/GenBank/DDBJ whole genome shotgun (WGS) entry which is preliminary data.</text>
</comment>
<feature type="transmembrane region" description="Helical" evidence="7">
    <location>
        <begin position="201"/>
        <end position="223"/>
    </location>
</feature>
<feature type="region of interest" description="Disordered" evidence="6">
    <location>
        <begin position="1"/>
        <end position="27"/>
    </location>
</feature>
<feature type="compositionally biased region" description="Polar residues" evidence="6">
    <location>
        <begin position="15"/>
        <end position="25"/>
    </location>
</feature>
<comment type="subcellular location">
    <subcellularLocation>
        <location evidence="1">Membrane</location>
        <topology evidence="1">Multi-pass membrane protein</topology>
    </subcellularLocation>
</comment>
<dbReference type="GO" id="GO:0016020">
    <property type="term" value="C:membrane"/>
    <property type="evidence" value="ECO:0007669"/>
    <property type="project" value="UniProtKB-SubCell"/>
</dbReference>
<feature type="transmembrane region" description="Helical" evidence="7">
    <location>
        <begin position="125"/>
        <end position="145"/>
    </location>
</feature>
<evidence type="ECO:0000256" key="4">
    <source>
        <dbReference type="ARBA" id="ARBA00022989"/>
    </source>
</evidence>
<dbReference type="AlphaFoldDB" id="A0A8H7BWQ4"/>
<dbReference type="Pfam" id="PF06140">
    <property type="entry name" value="Ifi-6-16"/>
    <property type="match status" value="1"/>
</dbReference>
<evidence type="ECO:0000256" key="2">
    <source>
        <dbReference type="ARBA" id="ARBA00007262"/>
    </source>
</evidence>
<keyword evidence="3 7" id="KW-0812">Transmembrane</keyword>
<evidence type="ECO:0000256" key="7">
    <source>
        <dbReference type="SAM" id="Phobius"/>
    </source>
</evidence>
<dbReference type="InterPro" id="IPR038213">
    <property type="entry name" value="IFI6/IFI27-like_sf"/>
</dbReference>
<evidence type="ECO:0000313" key="9">
    <source>
        <dbReference type="Proteomes" id="UP000605846"/>
    </source>
</evidence>
<keyword evidence="4 7" id="KW-1133">Transmembrane helix</keyword>
<dbReference type="Gene3D" id="6.10.110.10">
    <property type="match status" value="1"/>
</dbReference>
<evidence type="ECO:0000256" key="1">
    <source>
        <dbReference type="ARBA" id="ARBA00004141"/>
    </source>
</evidence>
<evidence type="ECO:0000313" key="8">
    <source>
        <dbReference type="EMBL" id="KAF7728513.1"/>
    </source>
</evidence>
<gene>
    <name evidence="8" type="ORF">EC973_005917</name>
</gene>
<keyword evidence="5 7" id="KW-0472">Membrane</keyword>
<evidence type="ECO:0000256" key="3">
    <source>
        <dbReference type="ARBA" id="ARBA00022692"/>
    </source>
</evidence>
<name>A0A8H7BWQ4_9FUNG</name>
<dbReference type="EMBL" id="JABAYA010000035">
    <property type="protein sequence ID" value="KAF7728513.1"/>
    <property type="molecule type" value="Genomic_DNA"/>
</dbReference>
<sequence>MKYPRSSIHGKKLELTNSANTSPDSGSIVLPSLDNIPSFEDTWEKVKGLTEPIVLPSLDGIPSLDDTWEKVTSFVNVTDILGNVGPIVLPSLDDIPPLDNTWEKVKGFFNITDILENIEAYKPQIISTTVGSIAGSLAATAGFVLVQLGSWATLNVVGFTGAGVAVSSLAASAQSLFYGGFVASGSVFSILQSLGAAPAALFYNPVGAAVLVIGGIVGGYYGFHHS</sequence>
<proteinExistence type="inferred from homology"/>
<evidence type="ECO:0000256" key="6">
    <source>
        <dbReference type="SAM" id="MobiDB-lite"/>
    </source>
</evidence>
<protein>
    <submittedName>
        <fullName evidence="8">Uncharacterized protein</fullName>
    </submittedName>
</protein>
<keyword evidence="9" id="KW-1185">Reference proteome</keyword>
<reference evidence="8" key="1">
    <citation type="submission" date="2020-01" db="EMBL/GenBank/DDBJ databases">
        <title>Genome Sequencing of Three Apophysomyces-Like Fungal Strains Confirms a Novel Fungal Genus in the Mucoromycota with divergent Burkholderia-like Endosymbiotic Bacteria.</title>
        <authorList>
            <person name="Stajich J.E."/>
            <person name="Macias A.M."/>
            <person name="Carter-House D."/>
            <person name="Lovett B."/>
            <person name="Kasson L.R."/>
            <person name="Berry K."/>
            <person name="Grigoriev I."/>
            <person name="Chang Y."/>
            <person name="Spatafora J."/>
            <person name="Kasson M.T."/>
        </authorList>
    </citation>
    <scope>NUCLEOTIDE SEQUENCE</scope>
    <source>
        <strain evidence="8">NRRL A-21654</strain>
    </source>
</reference>
<dbReference type="PANTHER" id="PTHR16932:SF18">
    <property type="entry name" value="INTERFERON, ALPHA-INDUCIBLE PROTEIN 27-LIKE 2"/>
    <property type="match status" value="1"/>
</dbReference>
<organism evidence="8 9">
    <name type="scientific">Apophysomyces ossiformis</name>
    <dbReference type="NCBI Taxonomy" id="679940"/>
    <lineage>
        <taxon>Eukaryota</taxon>
        <taxon>Fungi</taxon>
        <taxon>Fungi incertae sedis</taxon>
        <taxon>Mucoromycota</taxon>
        <taxon>Mucoromycotina</taxon>
        <taxon>Mucoromycetes</taxon>
        <taxon>Mucorales</taxon>
        <taxon>Mucorineae</taxon>
        <taxon>Mucoraceae</taxon>
        <taxon>Apophysomyces</taxon>
    </lineage>
</organism>
<comment type="similarity">
    <text evidence="2">Belongs to the IFI6/IFI27 family.</text>
</comment>
<dbReference type="InterPro" id="IPR009311">
    <property type="entry name" value="IFI6/IFI27-like"/>
</dbReference>
<dbReference type="PANTHER" id="PTHR16932">
    <property type="entry name" value="INTERFERON ALPHA-INDUCIBLE PROTEIN 27"/>
    <property type="match status" value="1"/>
</dbReference>
<evidence type="ECO:0000256" key="5">
    <source>
        <dbReference type="ARBA" id="ARBA00023136"/>
    </source>
</evidence>
<accession>A0A8H7BWQ4</accession>